<feature type="region of interest" description="Disordered" evidence="4">
    <location>
        <begin position="11"/>
        <end position="33"/>
    </location>
</feature>
<evidence type="ECO:0000313" key="6">
    <source>
        <dbReference type="EMBL" id="MVO90773.1"/>
    </source>
</evidence>
<reference evidence="6 7" key="1">
    <citation type="submission" date="2019-11" db="EMBL/GenBank/DDBJ databases">
        <title>Streptomyces typhae sp. nov., a novel endophytic actinomycete isolated from the root of cattail pollen (Typha angustifolia L.).</title>
        <authorList>
            <person name="Peng C."/>
        </authorList>
    </citation>
    <scope>NUCLEOTIDE SEQUENCE [LARGE SCALE GENOMIC DNA]</scope>
    <source>
        <strain evidence="7">p1417</strain>
    </source>
</reference>
<dbReference type="PANTHER" id="PTHR30408">
    <property type="entry name" value="TYPE-1 RESTRICTION ENZYME ECOKI SPECIFICITY PROTEIN"/>
    <property type="match status" value="1"/>
</dbReference>
<feature type="domain" description="Type I restriction modification DNA specificity" evidence="5">
    <location>
        <begin position="51"/>
        <end position="224"/>
    </location>
</feature>
<keyword evidence="3" id="KW-0238">DNA-binding</keyword>
<dbReference type="SUPFAM" id="SSF116734">
    <property type="entry name" value="DNA methylase specificity domain"/>
    <property type="match status" value="2"/>
</dbReference>
<protein>
    <recommendedName>
        <fullName evidence="5">Type I restriction modification DNA specificity domain-containing protein</fullName>
    </recommendedName>
</protein>
<dbReference type="InterPro" id="IPR000055">
    <property type="entry name" value="Restrct_endonuc_typeI_TRD"/>
</dbReference>
<dbReference type="EMBL" id="WPNZ01000038">
    <property type="protein sequence ID" value="MVO90773.1"/>
    <property type="molecule type" value="Genomic_DNA"/>
</dbReference>
<evidence type="ECO:0000256" key="3">
    <source>
        <dbReference type="ARBA" id="ARBA00023125"/>
    </source>
</evidence>
<evidence type="ECO:0000259" key="5">
    <source>
        <dbReference type="Pfam" id="PF01420"/>
    </source>
</evidence>
<evidence type="ECO:0000256" key="2">
    <source>
        <dbReference type="ARBA" id="ARBA00022747"/>
    </source>
</evidence>
<dbReference type="CDD" id="cd17253">
    <property type="entry name" value="RMtype1_S_Eco933I-TRD2-CR2_like"/>
    <property type="match status" value="1"/>
</dbReference>
<dbReference type="CDD" id="cd17248">
    <property type="entry name" value="RMtype1_S_AmiI-TRD2-CR2_like"/>
    <property type="match status" value="1"/>
</dbReference>
<dbReference type="Pfam" id="PF01420">
    <property type="entry name" value="Methylase_S"/>
    <property type="match status" value="1"/>
</dbReference>
<evidence type="ECO:0000256" key="1">
    <source>
        <dbReference type="ARBA" id="ARBA00010923"/>
    </source>
</evidence>
<keyword evidence="2" id="KW-0680">Restriction system</keyword>
<comment type="similarity">
    <text evidence="1">Belongs to the type-I restriction system S methylase family.</text>
</comment>
<evidence type="ECO:0000256" key="4">
    <source>
        <dbReference type="SAM" id="MobiDB-lite"/>
    </source>
</evidence>
<proteinExistence type="inferred from homology"/>
<dbReference type="Proteomes" id="UP000483802">
    <property type="component" value="Unassembled WGS sequence"/>
</dbReference>
<dbReference type="AlphaFoldDB" id="A0A6L6X9Y8"/>
<sequence length="475" mass="53295">MHPPLLRVRAAAPAGGDRRGAEGTGEADSGVVGEGGRVSLTQVAPWLADSQWPTVPIRLVARLGSGHTPSRSNPEYWRDCTIPWITLADVWQLRSNQVDFITETKEKISKLGEANSAAVRHPAGTVILSRTASVGFSAIMGRDMATSQDFATWTCGPRLDPRFLLHALRAMAPDLKRIAAGSTHKTIYMPDVEQLRVPLPSLDVQQRIADFLDTETARFDQVHELRKQQMNMVDEGAISRAYAAVRGEFVDGPRKDSKLSWIGTVPASWRVAAVSHHFEVELGKMLNEERAKGQHLRPYLRVANVQWDHVDVEELAQMNFPPHERRRYRLREGDVLVCEGGSWPGRAAVWDSQGLEMYYQKALHRIRPRGTDLPRWLYYCLLVAERLRVFAVQGNASTMTHLTREQLRPQRFPFPDPATQRKLVEKLDAAAQTDREVKDLLQHQLDVLAERRQALITAAVTGRLDVTTARGVEAP</sequence>
<dbReference type="GO" id="GO:0003677">
    <property type="term" value="F:DNA binding"/>
    <property type="evidence" value="ECO:0007669"/>
    <property type="project" value="UniProtKB-KW"/>
</dbReference>
<comment type="caution">
    <text evidence="6">The sequence shown here is derived from an EMBL/GenBank/DDBJ whole genome shotgun (WGS) entry which is preliminary data.</text>
</comment>
<dbReference type="Gene3D" id="3.90.220.20">
    <property type="entry name" value="DNA methylase specificity domains"/>
    <property type="match status" value="2"/>
</dbReference>
<name>A0A6L6X9Y8_9ACTN</name>
<evidence type="ECO:0000313" key="7">
    <source>
        <dbReference type="Proteomes" id="UP000483802"/>
    </source>
</evidence>
<gene>
    <name evidence="6" type="ORF">GPA10_40060</name>
</gene>
<accession>A0A6L6X9Y8</accession>
<dbReference type="InterPro" id="IPR052021">
    <property type="entry name" value="Type-I_RS_S_subunit"/>
</dbReference>
<dbReference type="InterPro" id="IPR044946">
    <property type="entry name" value="Restrct_endonuc_typeI_TRD_sf"/>
</dbReference>
<organism evidence="6 7">
    <name type="scientific">Streptomyces typhae</name>
    <dbReference type="NCBI Taxonomy" id="2681492"/>
    <lineage>
        <taxon>Bacteria</taxon>
        <taxon>Bacillati</taxon>
        <taxon>Actinomycetota</taxon>
        <taxon>Actinomycetes</taxon>
        <taxon>Kitasatosporales</taxon>
        <taxon>Streptomycetaceae</taxon>
        <taxon>Streptomyces</taxon>
    </lineage>
</organism>
<dbReference type="GO" id="GO:0009307">
    <property type="term" value="P:DNA restriction-modification system"/>
    <property type="evidence" value="ECO:0007669"/>
    <property type="project" value="UniProtKB-KW"/>
</dbReference>
<keyword evidence="7" id="KW-1185">Reference proteome</keyword>
<dbReference type="PANTHER" id="PTHR30408:SF12">
    <property type="entry name" value="TYPE I RESTRICTION ENZYME MJAVIII SPECIFICITY SUBUNIT"/>
    <property type="match status" value="1"/>
</dbReference>